<reference evidence="3" key="2">
    <citation type="journal article" date="2018" name="Nat. Commun.">
        <title>Extreme sensitivity to ultraviolet light in the fungal pathogen causing white-nose syndrome of bats.</title>
        <authorList>
            <person name="Palmer J.M."/>
            <person name="Drees K.P."/>
            <person name="Foster J.T."/>
            <person name="Lindner D.L."/>
        </authorList>
    </citation>
    <scope>NUCLEOTIDE SEQUENCE [LARGE SCALE GENOMIC DNA]</scope>
    <source>
        <strain evidence="3">UAMH 10579</strain>
    </source>
</reference>
<evidence type="ECO:0000313" key="2">
    <source>
        <dbReference type="EMBL" id="OBU00710.1"/>
    </source>
</evidence>
<dbReference type="RefSeq" id="XP_018134442.1">
    <property type="nucleotide sequence ID" value="XM_018270587.1"/>
</dbReference>
<accession>A0A1B8GY07</accession>
<evidence type="ECO:0000256" key="1">
    <source>
        <dbReference type="SAM" id="Coils"/>
    </source>
</evidence>
<organism evidence="2 3">
    <name type="scientific">Pseudogymnoascus verrucosus</name>
    <dbReference type="NCBI Taxonomy" id="342668"/>
    <lineage>
        <taxon>Eukaryota</taxon>
        <taxon>Fungi</taxon>
        <taxon>Dikarya</taxon>
        <taxon>Ascomycota</taxon>
        <taxon>Pezizomycotina</taxon>
        <taxon>Leotiomycetes</taxon>
        <taxon>Thelebolales</taxon>
        <taxon>Thelebolaceae</taxon>
        <taxon>Pseudogymnoascus</taxon>
    </lineage>
</organism>
<dbReference type="EMBL" id="KV460208">
    <property type="protein sequence ID" value="OBU00710.1"/>
    <property type="molecule type" value="Genomic_DNA"/>
</dbReference>
<dbReference type="Proteomes" id="UP000091956">
    <property type="component" value="Unassembled WGS sequence"/>
</dbReference>
<dbReference type="AlphaFoldDB" id="A0A1B8GY07"/>
<keyword evidence="1" id="KW-0175">Coiled coil</keyword>
<keyword evidence="3" id="KW-1185">Reference proteome</keyword>
<gene>
    <name evidence="2" type="ORF">VE01_01059</name>
</gene>
<protein>
    <submittedName>
        <fullName evidence="2">Uncharacterized protein</fullName>
    </submittedName>
</protein>
<dbReference type="STRING" id="342668.A0A1B8GY07"/>
<proteinExistence type="predicted"/>
<dbReference type="GeneID" id="28834445"/>
<evidence type="ECO:0000313" key="3">
    <source>
        <dbReference type="Proteomes" id="UP000091956"/>
    </source>
</evidence>
<dbReference type="OrthoDB" id="5324651at2759"/>
<sequence length="212" mass="23934">MVESKGWDCAEAAELTMWTKTLVKLSDELPADAVFNDSGMPLSTVFSSIDSLRHSAVHRLPTSAQGIQKMVQSAIRLAMTLGDNTRAAILELVEAGLDRRIKDMKLNKNFLENRMDCQLQMIREQRKELDRKENEAVSAMFREDIENKVLTGSILETLVREAFSLHNHWESRLKMGNGTLLMPDKNNDDSIEHVRESSKGADLGDEVDIFDI</sequence>
<feature type="coiled-coil region" evidence="1">
    <location>
        <begin position="94"/>
        <end position="142"/>
    </location>
</feature>
<name>A0A1B8GY07_9PEZI</name>
<reference evidence="2 3" key="1">
    <citation type="submission" date="2016-03" db="EMBL/GenBank/DDBJ databases">
        <title>Comparative genomics of Pseudogymnoascus destructans, the fungus causing white-nose syndrome of bats.</title>
        <authorList>
            <person name="Palmer J.M."/>
            <person name="Drees K.P."/>
            <person name="Foster J.T."/>
            <person name="Lindner D.L."/>
        </authorList>
    </citation>
    <scope>NUCLEOTIDE SEQUENCE [LARGE SCALE GENOMIC DNA]</scope>
    <source>
        <strain evidence="2 3">UAMH 10579</strain>
    </source>
</reference>